<dbReference type="EMBL" id="LZEY01000060">
    <property type="protein sequence ID" value="OBU02733.1"/>
    <property type="molecule type" value="Genomic_DNA"/>
</dbReference>
<feature type="domain" description="YchJ-like middle NTF2-like" evidence="1">
    <location>
        <begin position="35"/>
        <end position="134"/>
    </location>
</feature>
<dbReference type="Pfam" id="PF02810">
    <property type="entry name" value="SEC-C"/>
    <property type="match status" value="1"/>
</dbReference>
<proteinExistence type="predicted"/>
<dbReference type="OrthoDB" id="21421at2"/>
<gene>
    <name evidence="2" type="ORF">AYY18_12065</name>
</gene>
<dbReference type="InterPro" id="IPR004027">
    <property type="entry name" value="SEC_C_motif"/>
</dbReference>
<dbReference type="RefSeq" id="WP_067406474.1">
    <property type="nucleotide sequence ID" value="NZ_LZEY01000060.1"/>
</dbReference>
<sequence>MPHFTDNTHCPCGSEKSMAQCCGPYLSGQQSAPDARTLMRSRYSAFVTHNADHLIRTWYPPERAQPLRDDLEAGFACTQWLSLNVIDFQTGPAPDEAFVEFCACFIDKKSEDKQLIHERSRFRLIDSQWFYLDGVAPQTGRNDPCPCGSGKKYKKCCA</sequence>
<dbReference type="SUPFAM" id="SSF103642">
    <property type="entry name" value="Sec-C motif"/>
    <property type="match status" value="1"/>
</dbReference>
<dbReference type="NCBIfam" id="NF002449">
    <property type="entry name" value="PRK01617.1"/>
    <property type="match status" value="1"/>
</dbReference>
<dbReference type="Pfam" id="PF17775">
    <property type="entry name" value="YchJ_M-like"/>
    <property type="match status" value="1"/>
</dbReference>
<dbReference type="AlphaFoldDB" id="A0A1B8H100"/>
<dbReference type="PANTHER" id="PTHR33747">
    <property type="entry name" value="UPF0225 PROTEIN SCO1677"/>
    <property type="match status" value="1"/>
</dbReference>
<dbReference type="SUPFAM" id="SSF54427">
    <property type="entry name" value="NTF2-like"/>
    <property type="match status" value="1"/>
</dbReference>
<protein>
    <recommendedName>
        <fullName evidence="1">YchJ-like middle NTF2-like domain-containing protein</fullName>
    </recommendedName>
</protein>
<dbReference type="PANTHER" id="PTHR33747:SF1">
    <property type="entry name" value="ADENYLATE CYCLASE-ASSOCIATED CAP C-TERMINAL DOMAIN-CONTAINING PROTEIN"/>
    <property type="match status" value="1"/>
</dbReference>
<dbReference type="InterPro" id="IPR048469">
    <property type="entry name" value="YchJ-like_M"/>
</dbReference>
<evidence type="ECO:0000313" key="2">
    <source>
        <dbReference type="EMBL" id="OBU02733.1"/>
    </source>
</evidence>
<reference evidence="3" key="1">
    <citation type="submission" date="2016-06" db="EMBL/GenBank/DDBJ databases">
        <authorList>
            <person name="Butler K."/>
        </authorList>
    </citation>
    <scope>NUCLEOTIDE SEQUENCE [LARGE SCALE GENOMIC DNA]</scope>
    <source>
        <strain evidence="3">GCSL-Mp20</strain>
    </source>
</reference>
<dbReference type="InterPro" id="IPR032710">
    <property type="entry name" value="NTF2-like_dom_sf"/>
</dbReference>
<organism evidence="2 3">
    <name type="scientific">Morganella psychrotolerans</name>
    <dbReference type="NCBI Taxonomy" id="368603"/>
    <lineage>
        <taxon>Bacteria</taxon>
        <taxon>Pseudomonadati</taxon>
        <taxon>Pseudomonadota</taxon>
        <taxon>Gammaproteobacteria</taxon>
        <taxon>Enterobacterales</taxon>
        <taxon>Morganellaceae</taxon>
        <taxon>Morganella</taxon>
    </lineage>
</organism>
<keyword evidence="3" id="KW-1185">Reference proteome</keyword>
<accession>A0A1B8H100</accession>
<dbReference type="Gene3D" id="3.10.450.50">
    <property type="match status" value="1"/>
</dbReference>
<name>A0A1B8H100_9GAMM</name>
<comment type="caution">
    <text evidence="2">The sequence shown here is derived from an EMBL/GenBank/DDBJ whole genome shotgun (WGS) entry which is preliminary data.</text>
</comment>
<evidence type="ECO:0000259" key="1">
    <source>
        <dbReference type="Pfam" id="PF17775"/>
    </source>
</evidence>
<evidence type="ECO:0000313" key="3">
    <source>
        <dbReference type="Proteomes" id="UP000092377"/>
    </source>
</evidence>
<dbReference type="Proteomes" id="UP000092377">
    <property type="component" value="Unassembled WGS sequence"/>
</dbReference>